<dbReference type="EMBL" id="CAJOBR010052517">
    <property type="protein sequence ID" value="CAF5054285.1"/>
    <property type="molecule type" value="Genomic_DNA"/>
</dbReference>
<reference evidence="1" key="1">
    <citation type="submission" date="2021-02" db="EMBL/GenBank/DDBJ databases">
        <authorList>
            <person name="Nowell W R."/>
        </authorList>
    </citation>
    <scope>NUCLEOTIDE SEQUENCE</scope>
</reference>
<comment type="caution">
    <text evidence="1">The sequence shown here is derived from an EMBL/GenBank/DDBJ whole genome shotgun (WGS) entry which is preliminary data.</text>
</comment>
<sequence>MKLLDISSVQSLLGVENLFDYLEFNSEKLNANKKKLAFQHENGLVEVKWGVRNSLECLIRDLKTFSNNNQRMT</sequence>
<evidence type="ECO:0000313" key="2">
    <source>
        <dbReference type="Proteomes" id="UP000663848"/>
    </source>
</evidence>
<dbReference type="Proteomes" id="UP000663848">
    <property type="component" value="Unassembled WGS sequence"/>
</dbReference>
<evidence type="ECO:0000313" key="1">
    <source>
        <dbReference type="EMBL" id="CAF5054285.1"/>
    </source>
</evidence>
<gene>
    <name evidence="1" type="ORF">QYT958_LOCUS42257</name>
</gene>
<dbReference type="AlphaFoldDB" id="A0A822CYM5"/>
<feature type="non-terminal residue" evidence="1">
    <location>
        <position position="73"/>
    </location>
</feature>
<protein>
    <submittedName>
        <fullName evidence="1">Uncharacterized protein</fullName>
    </submittedName>
</protein>
<name>A0A822CYM5_9BILA</name>
<proteinExistence type="predicted"/>
<accession>A0A822CYM5</accession>
<organism evidence="1 2">
    <name type="scientific">Rotaria socialis</name>
    <dbReference type="NCBI Taxonomy" id="392032"/>
    <lineage>
        <taxon>Eukaryota</taxon>
        <taxon>Metazoa</taxon>
        <taxon>Spiralia</taxon>
        <taxon>Gnathifera</taxon>
        <taxon>Rotifera</taxon>
        <taxon>Eurotatoria</taxon>
        <taxon>Bdelloidea</taxon>
        <taxon>Philodinida</taxon>
        <taxon>Philodinidae</taxon>
        <taxon>Rotaria</taxon>
    </lineage>
</organism>